<proteinExistence type="predicted"/>
<dbReference type="InterPro" id="IPR039517">
    <property type="entry name" value="C6orf106_UBA-like"/>
</dbReference>
<reference evidence="2" key="1">
    <citation type="submission" date="2020-10" db="EMBL/GenBank/DDBJ databases">
        <authorList>
            <person name="Kikuchi T."/>
        </authorList>
    </citation>
    <scope>NUCLEOTIDE SEQUENCE</scope>
    <source>
        <strain evidence="2">NKZ352</strain>
    </source>
</reference>
<gene>
    <name evidence="2" type="ORF">CAUJ_LOCUS5349</name>
</gene>
<evidence type="ECO:0000313" key="2">
    <source>
        <dbReference type="EMBL" id="CAD6189430.1"/>
    </source>
</evidence>
<protein>
    <recommendedName>
        <fullName evidence="1">Nbr1 FW domain-containing protein</fullName>
    </recommendedName>
</protein>
<dbReference type="CDD" id="cd14349">
    <property type="entry name" value="UBA_CF106"/>
    <property type="match status" value="1"/>
</dbReference>
<dbReference type="OrthoDB" id="661148at2759"/>
<dbReference type="Proteomes" id="UP000835052">
    <property type="component" value="Unassembled WGS sequence"/>
</dbReference>
<dbReference type="InterPro" id="IPR009060">
    <property type="entry name" value="UBA-like_sf"/>
</dbReference>
<dbReference type="Gene3D" id="1.10.8.10">
    <property type="entry name" value="DNA helicase RuvA subunit, C-terminal domain"/>
    <property type="match status" value="1"/>
</dbReference>
<sequence length="237" mass="26333">MADQLIQGLSCLTTCDRESIINQFLAILKPIKVEQTTAAFYLDMNNWNLQEAISSYYDYGQEASSLAFGPQERELDADVHGVLTEASMLGVVITVTFAVRNIGTLKWPASLNLAIVNGDNIIYHWRLDKLLGPGQAGALNITFITPREEGEFNTELQLVSPCGVLFGEKFFLKYMIKLADFPVPSNPEDVLAMMQQTSPLHYALAEDEMMVENAVTVPPASPCTPDENIDKFEDDMM</sequence>
<dbReference type="InterPro" id="IPR013783">
    <property type="entry name" value="Ig-like_fold"/>
</dbReference>
<evidence type="ECO:0000313" key="3">
    <source>
        <dbReference type="Proteomes" id="UP000835052"/>
    </source>
</evidence>
<comment type="caution">
    <text evidence="2">The sequence shown here is derived from an EMBL/GenBank/DDBJ whole genome shotgun (WGS) entry which is preliminary data.</text>
</comment>
<name>A0A8S1H898_9PELO</name>
<accession>A0A8S1H898</accession>
<dbReference type="Pfam" id="PF14555">
    <property type="entry name" value="UBA_4"/>
    <property type="match status" value="1"/>
</dbReference>
<dbReference type="Gene3D" id="2.60.40.10">
    <property type="entry name" value="Immunoglobulins"/>
    <property type="match status" value="1"/>
</dbReference>
<evidence type="ECO:0000259" key="1">
    <source>
        <dbReference type="Pfam" id="PF16158"/>
    </source>
</evidence>
<feature type="domain" description="Nbr1 FW" evidence="1">
    <location>
        <begin position="92"/>
        <end position="172"/>
    </location>
</feature>
<keyword evidence="3" id="KW-1185">Reference proteome</keyword>
<dbReference type="AlphaFoldDB" id="A0A8S1H898"/>
<dbReference type="EMBL" id="CAJGYM010000010">
    <property type="protein sequence ID" value="CAD6189430.1"/>
    <property type="molecule type" value="Genomic_DNA"/>
</dbReference>
<dbReference type="SUPFAM" id="SSF46934">
    <property type="entry name" value="UBA-like"/>
    <property type="match status" value="1"/>
</dbReference>
<dbReference type="InterPro" id="IPR032350">
    <property type="entry name" value="Nbr1_FW"/>
</dbReference>
<organism evidence="2 3">
    <name type="scientific">Caenorhabditis auriculariae</name>
    <dbReference type="NCBI Taxonomy" id="2777116"/>
    <lineage>
        <taxon>Eukaryota</taxon>
        <taxon>Metazoa</taxon>
        <taxon>Ecdysozoa</taxon>
        <taxon>Nematoda</taxon>
        <taxon>Chromadorea</taxon>
        <taxon>Rhabditida</taxon>
        <taxon>Rhabditina</taxon>
        <taxon>Rhabditomorpha</taxon>
        <taxon>Rhabditoidea</taxon>
        <taxon>Rhabditidae</taxon>
        <taxon>Peloderinae</taxon>
        <taxon>Caenorhabditis</taxon>
    </lineage>
</organism>
<dbReference type="Pfam" id="PF16158">
    <property type="entry name" value="N_BRCA1_IG"/>
    <property type="match status" value="1"/>
</dbReference>